<keyword evidence="3" id="KW-1003">Cell membrane</keyword>
<evidence type="ECO:0000256" key="11">
    <source>
        <dbReference type="ARBA" id="ARBA00022741"/>
    </source>
</evidence>
<evidence type="ECO:0000256" key="14">
    <source>
        <dbReference type="ARBA" id="ARBA00022989"/>
    </source>
</evidence>
<evidence type="ECO:0000256" key="15">
    <source>
        <dbReference type="ARBA" id="ARBA00023136"/>
    </source>
</evidence>
<keyword evidence="7" id="KW-0808">Transferase</keyword>
<comment type="catalytic activity">
    <reaction evidence="18">
        <text>L-threonyl-[protein] + ATP = O-phospho-L-threonyl-[protein] + ADP + H(+)</text>
        <dbReference type="Rhea" id="RHEA:46608"/>
        <dbReference type="Rhea" id="RHEA-COMP:11060"/>
        <dbReference type="Rhea" id="RHEA-COMP:11605"/>
        <dbReference type="ChEBI" id="CHEBI:15378"/>
        <dbReference type="ChEBI" id="CHEBI:30013"/>
        <dbReference type="ChEBI" id="CHEBI:30616"/>
        <dbReference type="ChEBI" id="CHEBI:61977"/>
        <dbReference type="ChEBI" id="CHEBI:456216"/>
        <dbReference type="EC" id="2.7.11.1"/>
    </reaction>
</comment>
<evidence type="ECO:0000256" key="7">
    <source>
        <dbReference type="ARBA" id="ARBA00022679"/>
    </source>
</evidence>
<dbReference type="PROSITE" id="PS00108">
    <property type="entry name" value="PROTEIN_KINASE_ST"/>
    <property type="match status" value="1"/>
</dbReference>
<evidence type="ECO:0000256" key="3">
    <source>
        <dbReference type="ARBA" id="ARBA00022475"/>
    </source>
</evidence>
<proteinExistence type="predicted"/>
<evidence type="ECO:0000313" key="21">
    <source>
        <dbReference type="EMBL" id="MCI14519.1"/>
    </source>
</evidence>
<dbReference type="GO" id="GO:0005524">
    <property type="term" value="F:ATP binding"/>
    <property type="evidence" value="ECO:0007669"/>
    <property type="project" value="UniProtKB-KW"/>
</dbReference>
<dbReference type="GO" id="GO:0005886">
    <property type="term" value="C:plasma membrane"/>
    <property type="evidence" value="ECO:0007669"/>
    <property type="project" value="UniProtKB-SubCell"/>
</dbReference>
<comment type="catalytic activity">
    <reaction evidence="19">
        <text>L-seryl-[protein] + ATP = O-phospho-L-seryl-[protein] + ADP + H(+)</text>
        <dbReference type="Rhea" id="RHEA:17989"/>
        <dbReference type="Rhea" id="RHEA-COMP:9863"/>
        <dbReference type="Rhea" id="RHEA-COMP:11604"/>
        <dbReference type="ChEBI" id="CHEBI:15378"/>
        <dbReference type="ChEBI" id="CHEBI:29999"/>
        <dbReference type="ChEBI" id="CHEBI:30616"/>
        <dbReference type="ChEBI" id="CHEBI:83421"/>
        <dbReference type="ChEBI" id="CHEBI:456216"/>
        <dbReference type="EC" id="2.7.11.1"/>
    </reaction>
</comment>
<dbReference type="PANTHER" id="PTHR48055:SF57">
    <property type="entry name" value="PROTEIN KINASE DOMAIN-CONTAINING PROTEIN"/>
    <property type="match status" value="1"/>
</dbReference>
<keyword evidence="13" id="KW-0067">ATP-binding</keyword>
<keyword evidence="4" id="KW-0723">Serine/threonine-protein kinase</keyword>
<dbReference type="EMBL" id="LXQA010092733">
    <property type="protein sequence ID" value="MCI14519.1"/>
    <property type="molecule type" value="Genomic_DNA"/>
</dbReference>
<organism evidence="21 22">
    <name type="scientific">Trifolium medium</name>
    <dbReference type="NCBI Taxonomy" id="97028"/>
    <lineage>
        <taxon>Eukaryota</taxon>
        <taxon>Viridiplantae</taxon>
        <taxon>Streptophyta</taxon>
        <taxon>Embryophyta</taxon>
        <taxon>Tracheophyta</taxon>
        <taxon>Spermatophyta</taxon>
        <taxon>Magnoliopsida</taxon>
        <taxon>eudicotyledons</taxon>
        <taxon>Gunneridae</taxon>
        <taxon>Pentapetalae</taxon>
        <taxon>rosids</taxon>
        <taxon>fabids</taxon>
        <taxon>Fabales</taxon>
        <taxon>Fabaceae</taxon>
        <taxon>Papilionoideae</taxon>
        <taxon>50 kb inversion clade</taxon>
        <taxon>NPAAA clade</taxon>
        <taxon>Hologalegina</taxon>
        <taxon>IRL clade</taxon>
        <taxon>Trifolieae</taxon>
        <taxon>Trifolium</taxon>
    </lineage>
</organism>
<reference evidence="21 22" key="1">
    <citation type="journal article" date="2018" name="Front. Plant Sci.">
        <title>Red Clover (Trifolium pratense) and Zigzag Clover (T. medium) - A Picture of Genomic Similarities and Differences.</title>
        <authorList>
            <person name="Dluhosova J."/>
            <person name="Istvanek J."/>
            <person name="Nedelnik J."/>
            <person name="Repkova J."/>
        </authorList>
    </citation>
    <scope>NUCLEOTIDE SEQUENCE [LARGE SCALE GENOMIC DNA]</scope>
    <source>
        <strain evidence="22">cv. 10/8</strain>
        <tissue evidence="21">Leaf</tissue>
    </source>
</reference>
<dbReference type="GO" id="GO:0004674">
    <property type="term" value="F:protein serine/threonine kinase activity"/>
    <property type="evidence" value="ECO:0007669"/>
    <property type="project" value="UniProtKB-KW"/>
</dbReference>
<evidence type="ECO:0000256" key="16">
    <source>
        <dbReference type="ARBA" id="ARBA00023170"/>
    </source>
</evidence>
<evidence type="ECO:0000256" key="12">
    <source>
        <dbReference type="ARBA" id="ARBA00022777"/>
    </source>
</evidence>
<keyword evidence="5" id="KW-0597">Phosphoprotein</keyword>
<name>A0A392PSP2_9FABA</name>
<dbReference type="Pfam" id="PF00069">
    <property type="entry name" value="Pkinase"/>
    <property type="match status" value="1"/>
</dbReference>
<evidence type="ECO:0000256" key="10">
    <source>
        <dbReference type="ARBA" id="ARBA00022737"/>
    </source>
</evidence>
<dbReference type="Proteomes" id="UP000265520">
    <property type="component" value="Unassembled WGS sequence"/>
</dbReference>
<comment type="caution">
    <text evidence="21">The sequence shown here is derived from an EMBL/GenBank/DDBJ whole genome shotgun (WGS) entry which is preliminary data.</text>
</comment>
<dbReference type="InterPro" id="IPR051564">
    <property type="entry name" value="LRR_receptor-like_kinase"/>
</dbReference>
<evidence type="ECO:0000256" key="4">
    <source>
        <dbReference type="ARBA" id="ARBA00022527"/>
    </source>
</evidence>
<accession>A0A392PSP2</accession>
<evidence type="ECO:0000256" key="18">
    <source>
        <dbReference type="ARBA" id="ARBA00047899"/>
    </source>
</evidence>
<dbReference type="AlphaFoldDB" id="A0A392PSP2"/>
<keyword evidence="12 21" id="KW-0418">Kinase</keyword>
<keyword evidence="17" id="KW-0325">Glycoprotein</keyword>
<keyword evidence="6" id="KW-0433">Leucine-rich repeat</keyword>
<keyword evidence="9" id="KW-0732">Signal</keyword>
<evidence type="ECO:0000259" key="20">
    <source>
        <dbReference type="PROSITE" id="PS50011"/>
    </source>
</evidence>
<dbReference type="InterPro" id="IPR008271">
    <property type="entry name" value="Ser/Thr_kinase_AS"/>
</dbReference>
<dbReference type="EC" id="2.7.11.1" evidence="2"/>
<keyword evidence="22" id="KW-1185">Reference proteome</keyword>
<evidence type="ECO:0000256" key="5">
    <source>
        <dbReference type="ARBA" id="ARBA00022553"/>
    </source>
</evidence>
<evidence type="ECO:0000256" key="2">
    <source>
        <dbReference type="ARBA" id="ARBA00012513"/>
    </source>
</evidence>
<evidence type="ECO:0000256" key="17">
    <source>
        <dbReference type="ARBA" id="ARBA00023180"/>
    </source>
</evidence>
<protein>
    <recommendedName>
        <fullName evidence="2">non-specific serine/threonine protein kinase</fullName>
        <ecNumber evidence="2">2.7.11.1</ecNumber>
    </recommendedName>
</protein>
<sequence length="180" mass="19881">NETEQVVVHCDIKPSNVLLDNDLVAHLGDFGLARLIHGATGHSSKDQINSSAIKGTVGYVPPEYGVGGQVSPQGDIYSYGILLLEMLTGKKPTDNMFLESLNLHEFCKMKIPEEILELVNSQLLLPFAEDRTGIVENKIRMCLVKFARIGVACSEEFPAHRMPIKDVIVKLNEIKSKFSC</sequence>
<keyword evidence="14" id="KW-1133">Transmembrane helix</keyword>
<dbReference type="Gene3D" id="1.10.510.10">
    <property type="entry name" value="Transferase(Phosphotransferase) domain 1"/>
    <property type="match status" value="1"/>
</dbReference>
<evidence type="ECO:0000256" key="8">
    <source>
        <dbReference type="ARBA" id="ARBA00022692"/>
    </source>
</evidence>
<feature type="non-terminal residue" evidence="21">
    <location>
        <position position="1"/>
    </location>
</feature>
<dbReference type="SUPFAM" id="SSF56112">
    <property type="entry name" value="Protein kinase-like (PK-like)"/>
    <property type="match status" value="1"/>
</dbReference>
<evidence type="ECO:0000256" key="6">
    <source>
        <dbReference type="ARBA" id="ARBA00022614"/>
    </source>
</evidence>
<keyword evidence="15" id="KW-0472">Membrane</keyword>
<feature type="domain" description="Protein kinase" evidence="20">
    <location>
        <begin position="1"/>
        <end position="143"/>
    </location>
</feature>
<evidence type="ECO:0000256" key="9">
    <source>
        <dbReference type="ARBA" id="ARBA00022729"/>
    </source>
</evidence>
<dbReference type="FunFam" id="1.10.510.10:FF:000358">
    <property type="entry name" value="Putative leucine-rich repeat receptor-like serine/threonine-protein kinase"/>
    <property type="match status" value="1"/>
</dbReference>
<keyword evidence="10" id="KW-0677">Repeat</keyword>
<keyword evidence="11" id="KW-0547">Nucleotide-binding</keyword>
<dbReference type="PANTHER" id="PTHR48055">
    <property type="entry name" value="LEUCINE-RICH REPEAT RECEPTOR PROTEIN KINASE EMS1"/>
    <property type="match status" value="1"/>
</dbReference>
<comment type="subcellular location">
    <subcellularLocation>
        <location evidence="1">Cell membrane</location>
        <topology evidence="1">Single-pass membrane protein</topology>
    </subcellularLocation>
</comment>
<evidence type="ECO:0000313" key="22">
    <source>
        <dbReference type="Proteomes" id="UP000265520"/>
    </source>
</evidence>
<evidence type="ECO:0000256" key="19">
    <source>
        <dbReference type="ARBA" id="ARBA00048679"/>
    </source>
</evidence>
<keyword evidence="8" id="KW-0812">Transmembrane</keyword>
<dbReference type="InterPro" id="IPR011009">
    <property type="entry name" value="Kinase-like_dom_sf"/>
</dbReference>
<dbReference type="PROSITE" id="PS50011">
    <property type="entry name" value="PROTEIN_KINASE_DOM"/>
    <property type="match status" value="1"/>
</dbReference>
<keyword evidence="16 21" id="KW-0675">Receptor</keyword>
<evidence type="ECO:0000256" key="1">
    <source>
        <dbReference type="ARBA" id="ARBA00004162"/>
    </source>
</evidence>
<evidence type="ECO:0000256" key="13">
    <source>
        <dbReference type="ARBA" id="ARBA00022840"/>
    </source>
</evidence>
<dbReference type="InterPro" id="IPR000719">
    <property type="entry name" value="Prot_kinase_dom"/>
</dbReference>